<dbReference type="Pfam" id="PF07883">
    <property type="entry name" value="Cupin_2"/>
    <property type="match status" value="1"/>
</dbReference>
<dbReference type="Gene3D" id="1.10.260.40">
    <property type="entry name" value="lambda repressor-like DNA-binding domains"/>
    <property type="match status" value="1"/>
</dbReference>
<dbReference type="InterPro" id="IPR013096">
    <property type="entry name" value="Cupin_2"/>
</dbReference>
<dbReference type="Proteomes" id="UP000321638">
    <property type="component" value="Unassembled WGS sequence"/>
</dbReference>
<dbReference type="PROSITE" id="PS50943">
    <property type="entry name" value="HTH_CROC1"/>
    <property type="match status" value="1"/>
</dbReference>
<evidence type="ECO:0000256" key="1">
    <source>
        <dbReference type="ARBA" id="ARBA00023125"/>
    </source>
</evidence>
<dbReference type="InterPro" id="IPR001387">
    <property type="entry name" value="Cro/C1-type_HTH"/>
</dbReference>
<dbReference type="CDD" id="cd02209">
    <property type="entry name" value="cupin_XRE_C"/>
    <property type="match status" value="1"/>
</dbReference>
<keyword evidence="4" id="KW-1185">Reference proteome</keyword>
<dbReference type="EMBL" id="VDUZ01000045">
    <property type="protein sequence ID" value="TXL71303.1"/>
    <property type="molecule type" value="Genomic_DNA"/>
</dbReference>
<dbReference type="SUPFAM" id="SSF47413">
    <property type="entry name" value="lambda repressor-like DNA-binding domains"/>
    <property type="match status" value="1"/>
</dbReference>
<dbReference type="GO" id="GO:0003700">
    <property type="term" value="F:DNA-binding transcription factor activity"/>
    <property type="evidence" value="ECO:0007669"/>
    <property type="project" value="TreeGrafter"/>
</dbReference>
<dbReference type="Gene3D" id="2.60.120.10">
    <property type="entry name" value="Jelly Rolls"/>
    <property type="match status" value="1"/>
</dbReference>
<dbReference type="GO" id="GO:0003677">
    <property type="term" value="F:DNA binding"/>
    <property type="evidence" value="ECO:0007669"/>
    <property type="project" value="UniProtKB-KW"/>
</dbReference>
<dbReference type="AlphaFoldDB" id="A0A5C8PBX7"/>
<protein>
    <submittedName>
        <fullName evidence="3">Cupin domain-containing protein</fullName>
    </submittedName>
</protein>
<gene>
    <name evidence="3" type="ORF">FHP25_30535</name>
</gene>
<dbReference type="CDD" id="cd00093">
    <property type="entry name" value="HTH_XRE"/>
    <property type="match status" value="1"/>
</dbReference>
<evidence type="ECO:0000313" key="4">
    <source>
        <dbReference type="Proteomes" id="UP000321638"/>
    </source>
</evidence>
<dbReference type="InterPro" id="IPR011051">
    <property type="entry name" value="RmlC_Cupin_sf"/>
</dbReference>
<name>A0A5C8PBX7_9HYPH</name>
<dbReference type="InterPro" id="IPR050807">
    <property type="entry name" value="TransReg_Diox_bact_type"/>
</dbReference>
<accession>A0A5C8PBX7</accession>
<keyword evidence="1" id="KW-0238">DNA-binding</keyword>
<sequence length="180" mass="19534">MGFLSRLERGGANASIANLIRLSTCLDVPLAQLFGEAQAAPPPTHVMMRRARSTADWIASPNGYAWRRLGGDLRQPLLDAFELEFPPTRRREIALVAHEGEEFLLILSGCIEFQIGSERLTMETGDSVHFDAGIPHMGRNAGDSPARMLMVHTRSGAEAQAPPLFLAMAGADIKTVRKGG</sequence>
<dbReference type="SUPFAM" id="SSF51182">
    <property type="entry name" value="RmlC-like cupins"/>
    <property type="match status" value="1"/>
</dbReference>
<evidence type="ECO:0000259" key="2">
    <source>
        <dbReference type="PROSITE" id="PS50943"/>
    </source>
</evidence>
<dbReference type="PANTHER" id="PTHR46797:SF1">
    <property type="entry name" value="METHYLPHOSPHONATE SYNTHASE"/>
    <property type="match status" value="1"/>
</dbReference>
<dbReference type="PANTHER" id="PTHR46797">
    <property type="entry name" value="HTH-TYPE TRANSCRIPTIONAL REGULATOR"/>
    <property type="match status" value="1"/>
</dbReference>
<dbReference type="InterPro" id="IPR014710">
    <property type="entry name" value="RmlC-like_jellyroll"/>
</dbReference>
<dbReference type="OrthoDB" id="9805356at2"/>
<proteinExistence type="predicted"/>
<dbReference type="InterPro" id="IPR010982">
    <property type="entry name" value="Lambda_DNA-bd_dom_sf"/>
</dbReference>
<feature type="domain" description="HTH cro/C1-type" evidence="2">
    <location>
        <begin position="4"/>
        <end position="33"/>
    </location>
</feature>
<comment type="caution">
    <text evidence="3">The sequence shown here is derived from an EMBL/GenBank/DDBJ whole genome shotgun (WGS) entry which is preliminary data.</text>
</comment>
<reference evidence="3 4" key="1">
    <citation type="submission" date="2019-06" db="EMBL/GenBank/DDBJ databases">
        <title>New taxonomy in bacterial strain CC-CFT640, isolated from vineyard.</title>
        <authorList>
            <person name="Lin S.-Y."/>
            <person name="Tsai C.-F."/>
            <person name="Young C.-C."/>
        </authorList>
    </citation>
    <scope>NUCLEOTIDE SEQUENCE [LARGE SCALE GENOMIC DNA]</scope>
    <source>
        <strain evidence="3 4">CC-CFT640</strain>
    </source>
</reference>
<dbReference type="GO" id="GO:0005829">
    <property type="term" value="C:cytosol"/>
    <property type="evidence" value="ECO:0007669"/>
    <property type="project" value="TreeGrafter"/>
</dbReference>
<organism evidence="3 4">
    <name type="scientific">Vineibacter terrae</name>
    <dbReference type="NCBI Taxonomy" id="2586908"/>
    <lineage>
        <taxon>Bacteria</taxon>
        <taxon>Pseudomonadati</taxon>
        <taxon>Pseudomonadota</taxon>
        <taxon>Alphaproteobacteria</taxon>
        <taxon>Hyphomicrobiales</taxon>
        <taxon>Vineibacter</taxon>
    </lineage>
</organism>
<evidence type="ECO:0000313" key="3">
    <source>
        <dbReference type="EMBL" id="TXL71303.1"/>
    </source>
</evidence>